<dbReference type="InterPro" id="IPR036291">
    <property type="entry name" value="NAD(P)-bd_dom_sf"/>
</dbReference>
<name>A0ABZ3FM66_9ACTN</name>
<dbReference type="SUPFAM" id="SSF51735">
    <property type="entry name" value="NAD(P)-binding Rossmann-fold domains"/>
    <property type="match status" value="1"/>
</dbReference>
<dbReference type="Gene3D" id="3.40.50.720">
    <property type="entry name" value="NAD(P)-binding Rossmann-like Domain"/>
    <property type="match status" value="1"/>
</dbReference>
<accession>A0ABZ3FM66</accession>
<evidence type="ECO:0000259" key="1">
    <source>
        <dbReference type="Pfam" id="PF13460"/>
    </source>
</evidence>
<sequence>MKIAVLGGTGEMGSRVVANLTERGHEVVAASRANGVDVLTGEGLDEALAGVHTVVDCLNTRTVSKRRAVDFLTTCARNSIEAARRQEVRRAVVLSILNVVKPEVRAGLGYYAGKAAQEEAYAWSGLPATIVSTTAWFTLAEQFLTQARVGPFAFVPTMMLRPVHPDAAAVALADAAETRPAEDRVRLWGPEEIRADLMARDLARATGQKARVVGVPFPNSRFRNGALLPDGDGIEDDRRFADWLEEQKAVR</sequence>
<dbReference type="InterPro" id="IPR016040">
    <property type="entry name" value="NAD(P)-bd_dom"/>
</dbReference>
<keyword evidence="3" id="KW-1185">Reference proteome</keyword>
<reference evidence="2 3" key="1">
    <citation type="submission" date="2024-04" db="EMBL/GenBank/DDBJ databases">
        <title>Isolation of an actinomycete strain from pig manure.</title>
        <authorList>
            <person name="Gong T."/>
            <person name="Yu Z."/>
            <person name="An M."/>
            <person name="Wei C."/>
            <person name="Yang W."/>
            <person name="Liu L."/>
        </authorList>
    </citation>
    <scope>NUCLEOTIDE SEQUENCE [LARGE SCALE GENOMIC DNA]</scope>
    <source>
        <strain evidence="2 3">ZF39</strain>
    </source>
</reference>
<proteinExistence type="predicted"/>
<dbReference type="Pfam" id="PF13460">
    <property type="entry name" value="NAD_binding_10"/>
    <property type="match status" value="1"/>
</dbReference>
<dbReference type="RefSeq" id="WP_425307678.1">
    <property type="nucleotide sequence ID" value="NZ_CP154795.1"/>
</dbReference>
<dbReference type="Proteomes" id="UP001442841">
    <property type="component" value="Chromosome"/>
</dbReference>
<evidence type="ECO:0000313" key="3">
    <source>
        <dbReference type="Proteomes" id="UP001442841"/>
    </source>
</evidence>
<dbReference type="PANTHER" id="PTHR12126:SF11">
    <property type="entry name" value="NADH DEHYDROGENASE [UBIQUINONE] 1 ALPHA SUBCOMPLEX SUBUNIT 9, MITOCHONDRIAL"/>
    <property type="match status" value="1"/>
</dbReference>
<evidence type="ECO:0000313" key="2">
    <source>
        <dbReference type="EMBL" id="XAN06245.1"/>
    </source>
</evidence>
<dbReference type="EMBL" id="CP154795">
    <property type="protein sequence ID" value="XAN06245.1"/>
    <property type="molecule type" value="Genomic_DNA"/>
</dbReference>
<organism evidence="2 3">
    <name type="scientific">Ammonicoccus fulvus</name>
    <dbReference type="NCBI Taxonomy" id="3138240"/>
    <lineage>
        <taxon>Bacteria</taxon>
        <taxon>Bacillati</taxon>
        <taxon>Actinomycetota</taxon>
        <taxon>Actinomycetes</taxon>
        <taxon>Propionibacteriales</taxon>
        <taxon>Propionibacteriaceae</taxon>
        <taxon>Ammonicoccus</taxon>
    </lineage>
</organism>
<gene>
    <name evidence="2" type="ORF">AADG42_02615</name>
</gene>
<dbReference type="InterPro" id="IPR051207">
    <property type="entry name" value="ComplexI_NDUFA9_subunit"/>
</dbReference>
<feature type="domain" description="NAD(P)-binding" evidence="1">
    <location>
        <begin position="7"/>
        <end position="134"/>
    </location>
</feature>
<protein>
    <submittedName>
        <fullName evidence="2">NAD(P)H-binding protein</fullName>
    </submittedName>
</protein>
<dbReference type="PANTHER" id="PTHR12126">
    <property type="entry name" value="NADH-UBIQUINONE OXIDOREDUCTASE 39 KDA SUBUNIT-RELATED"/>
    <property type="match status" value="1"/>
</dbReference>